<accession>A0A392ME98</accession>
<evidence type="ECO:0000313" key="3">
    <source>
        <dbReference type="Proteomes" id="UP000265520"/>
    </source>
</evidence>
<dbReference type="SUPFAM" id="SSF56219">
    <property type="entry name" value="DNase I-like"/>
    <property type="match status" value="1"/>
</dbReference>
<dbReference type="Proteomes" id="UP000265520">
    <property type="component" value="Unassembled WGS sequence"/>
</dbReference>
<dbReference type="PANTHER" id="PTHR33710:SF64">
    <property type="entry name" value="ENDONUCLEASE_EXONUCLEASE_PHOSPHATASE DOMAIN-CONTAINING PROTEIN"/>
    <property type="match status" value="1"/>
</dbReference>
<dbReference type="PANTHER" id="PTHR33710">
    <property type="entry name" value="BNAC02G09200D PROTEIN"/>
    <property type="match status" value="1"/>
</dbReference>
<comment type="caution">
    <text evidence="2">The sequence shown here is derived from an EMBL/GenBank/DDBJ whole genome shotgun (WGS) entry which is preliminary data.</text>
</comment>
<gene>
    <name evidence="2" type="ORF">A2U01_0006281</name>
</gene>
<evidence type="ECO:0000259" key="1">
    <source>
        <dbReference type="Pfam" id="PF03372"/>
    </source>
</evidence>
<feature type="domain" description="Endonuclease/exonuclease/phosphatase" evidence="1">
    <location>
        <begin position="31"/>
        <end position="224"/>
    </location>
</feature>
<dbReference type="InterPro" id="IPR005135">
    <property type="entry name" value="Endo/exonuclease/phosphatase"/>
</dbReference>
<protein>
    <submittedName>
        <fullName evidence="2">Cytochrome P450</fullName>
    </submittedName>
</protein>
<organism evidence="2 3">
    <name type="scientific">Trifolium medium</name>
    <dbReference type="NCBI Taxonomy" id="97028"/>
    <lineage>
        <taxon>Eukaryota</taxon>
        <taxon>Viridiplantae</taxon>
        <taxon>Streptophyta</taxon>
        <taxon>Embryophyta</taxon>
        <taxon>Tracheophyta</taxon>
        <taxon>Spermatophyta</taxon>
        <taxon>Magnoliopsida</taxon>
        <taxon>eudicotyledons</taxon>
        <taxon>Gunneridae</taxon>
        <taxon>Pentapetalae</taxon>
        <taxon>rosids</taxon>
        <taxon>fabids</taxon>
        <taxon>Fabales</taxon>
        <taxon>Fabaceae</taxon>
        <taxon>Papilionoideae</taxon>
        <taxon>50 kb inversion clade</taxon>
        <taxon>NPAAA clade</taxon>
        <taxon>Hologalegina</taxon>
        <taxon>IRL clade</taxon>
        <taxon>Trifolieae</taxon>
        <taxon>Trifolium</taxon>
    </lineage>
</organism>
<proteinExistence type="predicted"/>
<dbReference type="Gene3D" id="3.60.10.10">
    <property type="entry name" value="Endonuclease/exonuclease/phosphatase"/>
    <property type="match status" value="1"/>
</dbReference>
<dbReference type="AlphaFoldDB" id="A0A392ME98"/>
<dbReference type="GO" id="GO:0003824">
    <property type="term" value="F:catalytic activity"/>
    <property type="evidence" value="ECO:0007669"/>
    <property type="project" value="InterPro"/>
</dbReference>
<dbReference type="InterPro" id="IPR036691">
    <property type="entry name" value="Endo/exonu/phosph_ase_sf"/>
</dbReference>
<feature type="non-terminal residue" evidence="2">
    <location>
        <position position="392"/>
    </location>
</feature>
<keyword evidence="3" id="KW-1185">Reference proteome</keyword>
<dbReference type="EMBL" id="LXQA010008510">
    <property type="protein sequence ID" value="MCH85435.1"/>
    <property type="molecule type" value="Genomic_DNA"/>
</dbReference>
<dbReference type="Pfam" id="PF03372">
    <property type="entry name" value="Exo_endo_phos"/>
    <property type="match status" value="1"/>
</dbReference>
<evidence type="ECO:0000313" key="2">
    <source>
        <dbReference type="EMBL" id="MCH85435.1"/>
    </source>
</evidence>
<sequence>MGVGVPQGIDLSIHLGSSSSPGDDLEESRVRGRIKKKKIKEFISSNHLDFIAIQESKLELMSDYLCHFLWGNSFCDWSFTPAIANSGGILSIWCGSRGKALCSFSGSGFVGVCLDWGVSKIRCFMVNVYSKCSLAEKKAMWSRLLHLRDYLGGDNWCVVGDFNSVLSTSERRGYLGISLGERFTWFQPNGGAMSRLDRFPMSDGWWDLWGEPSQWALPRDVSDHCPIILRYSSQLWGPKPFRFNNFWLDHRGLRDFVTRVWCRPSTHGWMAYRLKEKLKALKGDLKIWNHEVFGNLDYSIELVTEVIKDLDLKAERGPLSREEIDDRSKGFTELWRLLKCRDSQMFQRSRSRWLKEGDANTGFYHASVKRRGRRNSILALRVGDRWLESVSE</sequence>
<name>A0A392ME98_9FABA</name>
<reference evidence="2 3" key="1">
    <citation type="journal article" date="2018" name="Front. Plant Sci.">
        <title>Red Clover (Trifolium pratense) and Zigzag Clover (T. medium) - A Picture of Genomic Similarities and Differences.</title>
        <authorList>
            <person name="Dluhosova J."/>
            <person name="Istvanek J."/>
            <person name="Nedelnik J."/>
            <person name="Repkova J."/>
        </authorList>
    </citation>
    <scope>NUCLEOTIDE SEQUENCE [LARGE SCALE GENOMIC DNA]</scope>
    <source>
        <strain evidence="3">cv. 10/8</strain>
        <tissue evidence="2">Leaf</tissue>
    </source>
</reference>